<dbReference type="Proteomes" id="UP000310158">
    <property type="component" value="Unassembled WGS sequence"/>
</dbReference>
<proteinExistence type="predicted"/>
<evidence type="ECO:0000313" key="2">
    <source>
        <dbReference type="Proteomes" id="UP000310158"/>
    </source>
</evidence>
<evidence type="ECO:0000313" key="1">
    <source>
        <dbReference type="EMBL" id="THH14454.1"/>
    </source>
</evidence>
<gene>
    <name evidence="1" type="ORF">EW146_g5880</name>
</gene>
<protein>
    <submittedName>
        <fullName evidence="1">Uncharacterized protein</fullName>
    </submittedName>
</protein>
<dbReference type="AlphaFoldDB" id="A0A4S4LQ65"/>
<reference evidence="1 2" key="1">
    <citation type="submission" date="2019-02" db="EMBL/GenBank/DDBJ databases">
        <title>Genome sequencing of the rare red list fungi Bondarzewia mesenterica.</title>
        <authorList>
            <person name="Buettner E."/>
            <person name="Kellner H."/>
        </authorList>
    </citation>
    <scope>NUCLEOTIDE SEQUENCE [LARGE SCALE GENOMIC DNA]</scope>
    <source>
        <strain evidence="1 2">DSM 108281</strain>
    </source>
</reference>
<dbReference type="EMBL" id="SGPL01000276">
    <property type="protein sequence ID" value="THH14454.1"/>
    <property type="molecule type" value="Genomic_DNA"/>
</dbReference>
<keyword evidence="2" id="KW-1185">Reference proteome</keyword>
<name>A0A4S4LQ65_9AGAM</name>
<sequence>MSEVIMKYRNILALSYDFDMEDEASIRAHHDELHSLRNAALQGPLVPDSSLDSTVPALMVYVQGCAVFHHLPSLPPVHSRA</sequence>
<comment type="caution">
    <text evidence="1">The sequence shown here is derived from an EMBL/GenBank/DDBJ whole genome shotgun (WGS) entry which is preliminary data.</text>
</comment>
<accession>A0A4S4LQ65</accession>
<organism evidence="1 2">
    <name type="scientific">Bondarzewia mesenterica</name>
    <dbReference type="NCBI Taxonomy" id="1095465"/>
    <lineage>
        <taxon>Eukaryota</taxon>
        <taxon>Fungi</taxon>
        <taxon>Dikarya</taxon>
        <taxon>Basidiomycota</taxon>
        <taxon>Agaricomycotina</taxon>
        <taxon>Agaricomycetes</taxon>
        <taxon>Russulales</taxon>
        <taxon>Bondarzewiaceae</taxon>
        <taxon>Bondarzewia</taxon>
    </lineage>
</organism>